<feature type="region of interest" description="Disordered" evidence="5">
    <location>
        <begin position="523"/>
        <end position="572"/>
    </location>
</feature>
<dbReference type="InterPro" id="IPR022712">
    <property type="entry name" value="Beta_Casp"/>
</dbReference>
<evidence type="ECO:0000256" key="5">
    <source>
        <dbReference type="SAM" id="MobiDB-lite"/>
    </source>
</evidence>
<evidence type="ECO:0000259" key="6">
    <source>
        <dbReference type="SMART" id="SM01027"/>
    </source>
</evidence>
<dbReference type="Pfam" id="PF16661">
    <property type="entry name" value="Lactamase_B_6"/>
    <property type="match status" value="1"/>
</dbReference>
<feature type="domain" description="Beta-Casp" evidence="6">
    <location>
        <begin position="314"/>
        <end position="459"/>
    </location>
</feature>
<organism evidence="7">
    <name type="scientific">Phaffia rhodozyma</name>
    <name type="common">Yeast</name>
    <name type="synonym">Xanthophyllomyces dendrorhous</name>
    <dbReference type="NCBI Taxonomy" id="264483"/>
    <lineage>
        <taxon>Eukaryota</taxon>
        <taxon>Fungi</taxon>
        <taxon>Dikarya</taxon>
        <taxon>Basidiomycota</taxon>
        <taxon>Agaricomycotina</taxon>
        <taxon>Tremellomycetes</taxon>
        <taxon>Cystofilobasidiales</taxon>
        <taxon>Mrakiaceae</taxon>
        <taxon>Phaffia</taxon>
    </lineage>
</organism>
<proteinExistence type="inferred from homology"/>
<dbReference type="GO" id="GO:0003723">
    <property type="term" value="F:RNA binding"/>
    <property type="evidence" value="ECO:0007669"/>
    <property type="project" value="UniProtKB-KW"/>
</dbReference>
<protein>
    <recommendedName>
        <fullName evidence="4">Cleavage and polyadenylation specificity factor subunit 2</fullName>
    </recommendedName>
    <alternativeName>
        <fullName evidence="4">Cleavage and polyadenylation specificity factor 100 kDa subunit</fullName>
    </alternativeName>
</protein>
<feature type="compositionally biased region" description="Acidic residues" evidence="5">
    <location>
        <begin position="532"/>
        <end position="556"/>
    </location>
</feature>
<dbReference type="AlphaFoldDB" id="A0A0F7STG9"/>
<comment type="subcellular location">
    <subcellularLocation>
        <location evidence="1 4">Nucleus</location>
    </subcellularLocation>
</comment>
<dbReference type="InterPro" id="IPR025069">
    <property type="entry name" value="Cpsf2_C"/>
</dbReference>
<accession>A0A0F7STG9</accession>
<dbReference type="InterPro" id="IPR027075">
    <property type="entry name" value="CPSF2"/>
</dbReference>
<reference evidence="7" key="1">
    <citation type="submission" date="2014-08" db="EMBL/GenBank/DDBJ databases">
        <authorList>
            <person name="Sharma Rahul"/>
            <person name="Thines Marco"/>
        </authorList>
    </citation>
    <scope>NUCLEOTIDE SEQUENCE</scope>
</reference>
<dbReference type="Pfam" id="PF13299">
    <property type="entry name" value="CPSF100_C"/>
    <property type="match status" value="1"/>
</dbReference>
<keyword evidence="3 4" id="KW-0539">Nucleus</keyword>
<dbReference type="PANTHER" id="PTHR45922">
    <property type="entry name" value="CLEAVAGE AND POLYADENYLATION SPECIFICITY FACTOR SUBUNIT 2"/>
    <property type="match status" value="1"/>
</dbReference>
<dbReference type="SMART" id="SM01027">
    <property type="entry name" value="Beta-Casp"/>
    <property type="match status" value="1"/>
</dbReference>
<dbReference type="InterPro" id="IPR001279">
    <property type="entry name" value="Metallo-B-lactamas"/>
</dbReference>
<comment type="similarity">
    <text evidence="4">Belongs to the metallo-beta-lactamase superfamily. RNA-metabolizing metallo-beta-lactamase-like family. CPSF2/YSH1 subfamily.</text>
</comment>
<dbReference type="EMBL" id="LN483157">
    <property type="protein sequence ID" value="CED83949.1"/>
    <property type="molecule type" value="Genomic_DNA"/>
</dbReference>
<keyword evidence="4" id="KW-0694">RNA-binding</keyword>
<evidence type="ECO:0000256" key="4">
    <source>
        <dbReference type="RuleBase" id="RU365006"/>
    </source>
</evidence>
<evidence type="ECO:0000256" key="1">
    <source>
        <dbReference type="ARBA" id="ARBA00004123"/>
    </source>
</evidence>
<dbReference type="GO" id="GO:0005847">
    <property type="term" value="C:mRNA cleavage and polyadenylation specificity factor complex"/>
    <property type="evidence" value="ECO:0007669"/>
    <property type="project" value="InterPro"/>
</dbReference>
<dbReference type="Pfam" id="PF07521">
    <property type="entry name" value="RMMBL"/>
    <property type="match status" value="1"/>
</dbReference>
<evidence type="ECO:0000256" key="3">
    <source>
        <dbReference type="ARBA" id="ARBA00023242"/>
    </source>
</evidence>
<dbReference type="GO" id="GO:0006398">
    <property type="term" value="P:mRNA 3'-end processing by stem-loop binding and cleavage"/>
    <property type="evidence" value="ECO:0007669"/>
    <property type="project" value="InterPro"/>
</dbReference>
<dbReference type="SUPFAM" id="SSF56281">
    <property type="entry name" value="Metallo-hydrolase/oxidoreductase"/>
    <property type="match status" value="1"/>
</dbReference>
<dbReference type="PANTHER" id="PTHR45922:SF1">
    <property type="entry name" value="CLEAVAGE AND POLYADENYLATION SPECIFICITY FACTOR SUBUNIT 2"/>
    <property type="match status" value="1"/>
</dbReference>
<dbReference type="InterPro" id="IPR011108">
    <property type="entry name" value="RMMBL"/>
</dbReference>
<sequence length="908" mass="99379">MITFTPLSSSSRVASTSAAAALPPLAYLIQLDDLKILVDCGSPDLRKALEGGEMEGDYEKALRLHAPSIDLLLLTHSSLPHLGYFPFARFHLGLTCPVYATVPIASMGRVTCTSEVEGWRAEMDGSKWDVRDKPAEESAKEDETEMTGVEYTNGQTGNVDGKIDGTKLTKRVKWVATTEEVLDAFESITRVKYESPTRLMGTLSSLTLTAFSSGHSLGGTIWKIRSPSSGTILYAVGMNHLRERHLDGTALLKEKGEGVHEGLGRPDLLITDADRVQWKNVKRRERDGTLLDLITKTFVSQSSILFPVDPSTRLIELLILLDQHWSYSIAQAHSTGTTWTYPLCLVSSTGKQMVDFTRSLMEWMGGDVARGEATMGFGRGGGGNEMRGHPLEFRHLRFYDSVAALTATYPASRPKLILAIPPSMSHGPSRALFTQLASNLNTLVVLTSRSEPGTLSYDLFEKWNERQAPGRKAGEGEAGVPLGLDETLEITVNTKVPLSGQELIDFQEAKQATAAKEAAQKAAQARAQQLLEADEVESDDDDEDSDADGEGLDEDGEPRAGDVSARGRGATDISWEDETRQFSFDIYVKGQATRATSFYKTAQGQAPRFRMFPFVERKVRKVDEYGEMVDVGVWLRKGKEIEEVGVDQVVRDAKKRKLEEEQKQEEPQEPPSKYISEVQTIQLRCGLFYIDMEGLNDGRAIKTIIPQINPRRLILVHGTDSASEELISSCKAVPSMTSEIDGPADGQALQIGENMHTYPLSLGDHLMASLKFSKFEDFEVAQIFGRYTFPSNSNIPVLEPVLAVPSSKVSTATSSALALTLPPVPASLYIGDMKLTALKLRLQTLGIATEFVGEGMLVCGTVDVDQSEESDEVVTVKKLAKGKIEVEGGAGDIFYTVKREVAGLHAVV</sequence>
<keyword evidence="2 4" id="KW-0507">mRNA processing</keyword>
<evidence type="ECO:0000256" key="2">
    <source>
        <dbReference type="ARBA" id="ARBA00022664"/>
    </source>
</evidence>
<evidence type="ECO:0000313" key="7">
    <source>
        <dbReference type="EMBL" id="CED83949.1"/>
    </source>
</evidence>
<dbReference type="Pfam" id="PF10996">
    <property type="entry name" value="Beta-Casp"/>
    <property type="match status" value="1"/>
</dbReference>
<name>A0A0F7STG9_PHARH</name>
<dbReference type="Gene3D" id="3.60.15.10">
    <property type="entry name" value="Ribonuclease Z/Hydroxyacylglutathione hydrolase-like"/>
    <property type="match status" value="1"/>
</dbReference>
<dbReference type="InterPro" id="IPR036866">
    <property type="entry name" value="RibonucZ/Hydroxyglut_hydro"/>
</dbReference>